<proteinExistence type="predicted"/>
<feature type="domain" description="AB hydrolase-1" evidence="1">
    <location>
        <begin position="56"/>
        <end position="296"/>
    </location>
</feature>
<reference evidence="3" key="1">
    <citation type="submission" date="2021-11" db="EMBL/GenBank/DDBJ databases">
        <title>Cultivation dependent microbiological survey of springs from the worlds oldest radium mine currently devoted to the extraction of radon-saturated water.</title>
        <authorList>
            <person name="Kapinusova G."/>
            <person name="Smrhova T."/>
            <person name="Strejcek M."/>
            <person name="Suman J."/>
            <person name="Jani K."/>
            <person name="Pajer P."/>
            <person name="Uhlik O."/>
        </authorList>
    </citation>
    <scope>NUCLEOTIDE SEQUENCE [LARGE SCALE GENOMIC DNA]</scope>
    <source>
        <strain evidence="3">J379</strain>
    </source>
</reference>
<dbReference type="Proteomes" id="UP001058860">
    <property type="component" value="Chromosome"/>
</dbReference>
<dbReference type="InterPro" id="IPR000639">
    <property type="entry name" value="Epox_hydrolase-like"/>
</dbReference>
<dbReference type="InterPro" id="IPR000073">
    <property type="entry name" value="AB_hydrolase_1"/>
</dbReference>
<sequence length="322" mass="35362">MAVVSSPQYTRDELDAYGPIGRSGWMDVDWRDHLRWVDVDGDLVNLVDLGAAPGRPAIVFVHGLGGSWQNWLENLLPFATDHRVVAVDLPGFGASPLPREQITIPRYAALLDRLFGLLDIDAAAVVGNSMGGLIAAELALRHPQRVERLVLVSAAGLTPADRYNPHVFATFKRLERGLHLVGSQAASRAEEVARRKRLRRAGFSVVADAPELLPCALVAEQIKGAGKPGFMPASEALLTYPIRDRVSEVACPTLVVWGTRDRLVPVKDASEYEALIPDARKVVYKRTGHVPQLERPARFNTDLRAFLEEQPGEREPAGPELR</sequence>
<dbReference type="GO" id="GO:0016787">
    <property type="term" value="F:hydrolase activity"/>
    <property type="evidence" value="ECO:0007669"/>
    <property type="project" value="UniProtKB-KW"/>
</dbReference>
<evidence type="ECO:0000313" key="2">
    <source>
        <dbReference type="EMBL" id="UUY02154.1"/>
    </source>
</evidence>
<dbReference type="SUPFAM" id="SSF53474">
    <property type="entry name" value="alpha/beta-Hydrolases"/>
    <property type="match status" value="1"/>
</dbReference>
<protein>
    <submittedName>
        <fullName evidence="2">Alpha/beta fold hydrolase</fullName>
    </submittedName>
</protein>
<organism evidence="2 3">
    <name type="scientific">Svornostia abyssi</name>
    <dbReference type="NCBI Taxonomy" id="2898438"/>
    <lineage>
        <taxon>Bacteria</taxon>
        <taxon>Bacillati</taxon>
        <taxon>Actinomycetota</taxon>
        <taxon>Thermoleophilia</taxon>
        <taxon>Solirubrobacterales</taxon>
        <taxon>Baekduiaceae</taxon>
        <taxon>Svornostia</taxon>
    </lineage>
</organism>
<evidence type="ECO:0000313" key="3">
    <source>
        <dbReference type="Proteomes" id="UP001058860"/>
    </source>
</evidence>
<dbReference type="Pfam" id="PF00561">
    <property type="entry name" value="Abhydrolase_1"/>
    <property type="match status" value="1"/>
</dbReference>
<keyword evidence="2" id="KW-0378">Hydrolase</keyword>
<evidence type="ECO:0000259" key="1">
    <source>
        <dbReference type="Pfam" id="PF00561"/>
    </source>
</evidence>
<dbReference type="PANTHER" id="PTHR43689">
    <property type="entry name" value="HYDROLASE"/>
    <property type="match status" value="1"/>
</dbReference>
<dbReference type="PANTHER" id="PTHR43689:SF8">
    <property type="entry name" value="ALPHA_BETA-HYDROLASES SUPERFAMILY PROTEIN"/>
    <property type="match status" value="1"/>
</dbReference>
<accession>A0ABY5PBV5</accession>
<name>A0ABY5PBV5_9ACTN</name>
<dbReference type="InterPro" id="IPR029058">
    <property type="entry name" value="AB_hydrolase_fold"/>
</dbReference>
<dbReference type="Gene3D" id="3.40.50.1820">
    <property type="entry name" value="alpha/beta hydrolase"/>
    <property type="match status" value="1"/>
</dbReference>
<dbReference type="PRINTS" id="PR00111">
    <property type="entry name" value="ABHYDROLASE"/>
</dbReference>
<dbReference type="EMBL" id="CP088295">
    <property type="protein sequence ID" value="UUY02154.1"/>
    <property type="molecule type" value="Genomic_DNA"/>
</dbReference>
<keyword evidence="3" id="KW-1185">Reference proteome</keyword>
<dbReference type="PRINTS" id="PR00412">
    <property type="entry name" value="EPOXHYDRLASE"/>
</dbReference>
<gene>
    <name evidence="2" type="ORF">LRS13_15700</name>
</gene>
<dbReference type="RefSeq" id="WP_353862687.1">
    <property type="nucleotide sequence ID" value="NZ_CP088295.1"/>
</dbReference>